<dbReference type="EMBL" id="CAJJDP010000158">
    <property type="protein sequence ID" value="CAD8212112.1"/>
    <property type="molecule type" value="Genomic_DNA"/>
</dbReference>
<sequence>MKKQSLASYLDNFQVSRQINRCDSQIHNCSTCFLDYNNKLICITCIFGYIQFDGICYESQEQIRSFQLTFLIIQIIKNLLNSIHVEICVKLCKFQLGEYYCEQCYDADEYKVENVINYMCQIFQILYNFRNSAIPLSHRVFHQISKEFCVPFQRSFYQIKPYLQTTSCCLEGDCNNELTYEFIQDSCFFNRFPRTQITLFFNQNI</sequence>
<keyword evidence="2" id="KW-1185">Reference proteome</keyword>
<gene>
    <name evidence="1" type="ORF">POCTA_138.1.T1560122</name>
</gene>
<organism evidence="1 2">
    <name type="scientific">Paramecium octaurelia</name>
    <dbReference type="NCBI Taxonomy" id="43137"/>
    <lineage>
        <taxon>Eukaryota</taxon>
        <taxon>Sar</taxon>
        <taxon>Alveolata</taxon>
        <taxon>Ciliophora</taxon>
        <taxon>Intramacronucleata</taxon>
        <taxon>Oligohymenophorea</taxon>
        <taxon>Peniculida</taxon>
        <taxon>Parameciidae</taxon>
        <taxon>Paramecium</taxon>
    </lineage>
</organism>
<reference evidence="1" key="1">
    <citation type="submission" date="2021-01" db="EMBL/GenBank/DDBJ databases">
        <authorList>
            <consortium name="Genoscope - CEA"/>
            <person name="William W."/>
        </authorList>
    </citation>
    <scope>NUCLEOTIDE SEQUENCE</scope>
</reference>
<comment type="caution">
    <text evidence="1">The sequence shown here is derived from an EMBL/GenBank/DDBJ whole genome shotgun (WGS) entry which is preliminary data.</text>
</comment>
<dbReference type="AlphaFoldDB" id="A0A8S1YKN8"/>
<proteinExistence type="predicted"/>
<dbReference type="Proteomes" id="UP000683925">
    <property type="component" value="Unassembled WGS sequence"/>
</dbReference>
<evidence type="ECO:0000313" key="1">
    <source>
        <dbReference type="EMBL" id="CAD8212112.1"/>
    </source>
</evidence>
<protein>
    <submittedName>
        <fullName evidence="1">Uncharacterized protein</fullName>
    </submittedName>
</protein>
<name>A0A8S1YKN8_PAROT</name>
<evidence type="ECO:0000313" key="2">
    <source>
        <dbReference type="Proteomes" id="UP000683925"/>
    </source>
</evidence>
<accession>A0A8S1YKN8</accession>